<dbReference type="RefSeq" id="XP_013900407.1">
    <property type="nucleotide sequence ID" value="XM_014044953.1"/>
</dbReference>
<gene>
    <name evidence="5" type="ORF">MNEG_6574</name>
</gene>
<keyword evidence="3" id="KW-0472">Membrane</keyword>
<keyword evidence="6" id="KW-1185">Reference proteome</keyword>
<dbReference type="PANTHER" id="PTHR19305">
    <property type="entry name" value="SYNAPTOSOMAL ASSOCIATED PROTEIN"/>
    <property type="match status" value="1"/>
</dbReference>
<feature type="transmembrane region" description="Helical" evidence="3">
    <location>
        <begin position="225"/>
        <end position="246"/>
    </location>
</feature>
<feature type="domain" description="T-SNARE coiled-coil homology" evidence="4">
    <location>
        <begin position="153"/>
        <end position="215"/>
    </location>
</feature>
<keyword evidence="2" id="KW-0653">Protein transport</keyword>
<dbReference type="GO" id="GO:0005886">
    <property type="term" value="C:plasma membrane"/>
    <property type="evidence" value="ECO:0007669"/>
    <property type="project" value="TreeGrafter"/>
</dbReference>
<evidence type="ECO:0000256" key="3">
    <source>
        <dbReference type="SAM" id="Phobius"/>
    </source>
</evidence>
<keyword evidence="3" id="KW-0812">Transmembrane</keyword>
<dbReference type="InterPro" id="IPR006012">
    <property type="entry name" value="Syntaxin/epimorphin_CS"/>
</dbReference>
<evidence type="ECO:0000313" key="6">
    <source>
        <dbReference type="Proteomes" id="UP000054498"/>
    </source>
</evidence>
<dbReference type="PANTHER" id="PTHR19305:SF35">
    <property type="entry name" value="SYNTAXIN-72"/>
    <property type="match status" value="1"/>
</dbReference>
<evidence type="ECO:0000256" key="1">
    <source>
        <dbReference type="ARBA" id="ARBA00009063"/>
    </source>
</evidence>
<dbReference type="Gene3D" id="1.20.5.110">
    <property type="match status" value="1"/>
</dbReference>
<dbReference type="OrthoDB" id="29755at2759"/>
<sequence length="251" mass="27853">MDKRRETKGEDPFNDEFDLLDARADELLQQAEENSKEGNRAVVATRNAEIRKSKQWLLSEGIAGLQKKVKKGRGVTKVLIEERQRRVAALIDKIYSIPDGMGGARRPIHAKLGLGGKGAEPISLSLQGSTGIQATPAYYQSTAETSQFEQEWQASKRKQDAQLDRVERGVGNLAEMACGMQEELDKQVPILDDVDKQLNSVTSKLKSNNARLKGLLVSMRSKRNFCVDMVLLSLLLGIVVYIISLAQKKKS</sequence>
<proteinExistence type="inferred from homology"/>
<reference evidence="5 6" key="1">
    <citation type="journal article" date="2013" name="BMC Genomics">
        <title>Reconstruction of the lipid metabolism for the microalga Monoraphidium neglectum from its genome sequence reveals characteristics suitable for biofuel production.</title>
        <authorList>
            <person name="Bogen C."/>
            <person name="Al-Dilaimi A."/>
            <person name="Albersmeier A."/>
            <person name="Wichmann J."/>
            <person name="Grundmann M."/>
            <person name="Rupp O."/>
            <person name="Lauersen K.J."/>
            <person name="Blifernez-Klassen O."/>
            <person name="Kalinowski J."/>
            <person name="Goesmann A."/>
            <person name="Mussgnug J.H."/>
            <person name="Kruse O."/>
        </authorList>
    </citation>
    <scope>NUCLEOTIDE SEQUENCE [LARGE SCALE GENOMIC DNA]</scope>
    <source>
        <strain evidence="5 6">SAG 48.87</strain>
    </source>
</reference>
<organism evidence="5 6">
    <name type="scientific">Monoraphidium neglectum</name>
    <dbReference type="NCBI Taxonomy" id="145388"/>
    <lineage>
        <taxon>Eukaryota</taxon>
        <taxon>Viridiplantae</taxon>
        <taxon>Chlorophyta</taxon>
        <taxon>core chlorophytes</taxon>
        <taxon>Chlorophyceae</taxon>
        <taxon>CS clade</taxon>
        <taxon>Sphaeropleales</taxon>
        <taxon>Selenastraceae</taxon>
        <taxon>Monoraphidium</taxon>
    </lineage>
</organism>
<dbReference type="SUPFAM" id="SSF58038">
    <property type="entry name" value="SNARE fusion complex"/>
    <property type="match status" value="1"/>
</dbReference>
<dbReference type="AlphaFoldDB" id="A0A0D2JQM0"/>
<evidence type="ECO:0000313" key="5">
    <source>
        <dbReference type="EMBL" id="KIZ01388.1"/>
    </source>
</evidence>
<dbReference type="GeneID" id="25739450"/>
<dbReference type="InterPro" id="IPR000727">
    <property type="entry name" value="T_SNARE_dom"/>
</dbReference>
<dbReference type="GO" id="GO:0005484">
    <property type="term" value="F:SNAP receptor activity"/>
    <property type="evidence" value="ECO:0007669"/>
    <property type="project" value="InterPro"/>
</dbReference>
<dbReference type="GO" id="GO:0006886">
    <property type="term" value="P:intracellular protein transport"/>
    <property type="evidence" value="ECO:0007669"/>
    <property type="project" value="InterPro"/>
</dbReference>
<accession>A0A0D2JQM0</accession>
<dbReference type="KEGG" id="mng:MNEG_6574"/>
<dbReference type="PROSITE" id="PS00914">
    <property type="entry name" value="SYNTAXIN"/>
    <property type="match status" value="1"/>
</dbReference>
<dbReference type="CDD" id="cd15841">
    <property type="entry name" value="SNARE_Qc"/>
    <property type="match status" value="1"/>
</dbReference>
<name>A0A0D2JQM0_9CHLO</name>
<keyword evidence="3" id="KW-1133">Transmembrane helix</keyword>
<dbReference type="SMART" id="SM00397">
    <property type="entry name" value="t_SNARE"/>
    <property type="match status" value="1"/>
</dbReference>
<dbReference type="PROSITE" id="PS50192">
    <property type="entry name" value="T_SNARE"/>
    <property type="match status" value="1"/>
</dbReference>
<evidence type="ECO:0000259" key="4">
    <source>
        <dbReference type="PROSITE" id="PS50192"/>
    </source>
</evidence>
<keyword evidence="2" id="KW-0813">Transport</keyword>
<dbReference type="EMBL" id="KK101298">
    <property type="protein sequence ID" value="KIZ01388.1"/>
    <property type="molecule type" value="Genomic_DNA"/>
</dbReference>
<dbReference type="Proteomes" id="UP000054498">
    <property type="component" value="Unassembled WGS sequence"/>
</dbReference>
<dbReference type="STRING" id="145388.A0A0D2JQM0"/>
<protein>
    <submittedName>
        <fullName evidence="5">Syntaxin-72</fullName>
    </submittedName>
</protein>
<evidence type="ECO:0000256" key="2">
    <source>
        <dbReference type="ARBA" id="ARBA00022927"/>
    </source>
</evidence>
<comment type="similarity">
    <text evidence="1">Belongs to the syntaxin family.</text>
</comment>